<dbReference type="InterPro" id="IPR027417">
    <property type="entry name" value="P-loop_NTPase"/>
</dbReference>
<dbReference type="eggNOG" id="KOG0618">
    <property type="taxonomic scope" value="Eukaryota"/>
</dbReference>
<keyword evidence="2" id="KW-0963">Cytoplasm</keyword>
<dbReference type="InterPro" id="IPR001932">
    <property type="entry name" value="PPM-type_phosphatase-like_dom"/>
</dbReference>
<dbReference type="PROSITE" id="PS50067">
    <property type="entry name" value="KINESIN_MOTOR_2"/>
    <property type="match status" value="1"/>
</dbReference>
<reference evidence="15 16" key="1">
    <citation type="journal article" date="2007" name="Nature">
        <title>Evolution of genes and genomes on the Drosophila phylogeny.</title>
        <authorList>
            <consortium name="Drosophila 12 Genomes Consortium"/>
            <person name="Clark A.G."/>
            <person name="Eisen M.B."/>
            <person name="Smith D.R."/>
            <person name="Bergman C.M."/>
            <person name="Oliver B."/>
            <person name="Markow T.A."/>
            <person name="Kaufman T.C."/>
            <person name="Kellis M."/>
            <person name="Gelbart W."/>
            <person name="Iyer V.N."/>
            <person name="Pollard D.A."/>
            <person name="Sackton T.B."/>
            <person name="Larracuente A.M."/>
            <person name="Singh N.D."/>
            <person name="Abad J.P."/>
            <person name="Abt D.N."/>
            <person name="Adryan B."/>
            <person name="Aguade M."/>
            <person name="Akashi H."/>
            <person name="Anderson W.W."/>
            <person name="Aquadro C.F."/>
            <person name="Ardell D.H."/>
            <person name="Arguello R."/>
            <person name="Artieri C.G."/>
            <person name="Barbash D.A."/>
            <person name="Barker D."/>
            <person name="Barsanti P."/>
            <person name="Batterham P."/>
            <person name="Batzoglou S."/>
            <person name="Begun D."/>
            <person name="Bhutkar A."/>
            <person name="Blanco E."/>
            <person name="Bosak S.A."/>
            <person name="Bradley R.K."/>
            <person name="Brand A.D."/>
            <person name="Brent M.R."/>
            <person name="Brooks A.N."/>
            <person name="Brown R.H."/>
            <person name="Butlin R.K."/>
            <person name="Caggese C."/>
            <person name="Calvi B.R."/>
            <person name="Bernardo de Carvalho A."/>
            <person name="Caspi A."/>
            <person name="Castrezana S."/>
            <person name="Celniker S.E."/>
            <person name="Chang J.L."/>
            <person name="Chapple C."/>
            <person name="Chatterji S."/>
            <person name="Chinwalla A."/>
            <person name="Civetta A."/>
            <person name="Clifton S.W."/>
            <person name="Comeron J.M."/>
            <person name="Costello J.C."/>
            <person name="Coyne J.A."/>
            <person name="Daub J."/>
            <person name="David R.G."/>
            <person name="Delcher A.L."/>
            <person name="Delehaunty K."/>
            <person name="Do C.B."/>
            <person name="Ebling H."/>
            <person name="Edwards K."/>
            <person name="Eickbush T."/>
            <person name="Evans J.D."/>
            <person name="Filipski A."/>
            <person name="Findeiss S."/>
            <person name="Freyhult E."/>
            <person name="Fulton L."/>
            <person name="Fulton R."/>
            <person name="Garcia A.C."/>
            <person name="Gardiner A."/>
            <person name="Garfield D.A."/>
            <person name="Garvin B.E."/>
            <person name="Gibson G."/>
            <person name="Gilbert D."/>
            <person name="Gnerre S."/>
            <person name="Godfrey J."/>
            <person name="Good R."/>
            <person name="Gotea V."/>
            <person name="Gravely B."/>
            <person name="Greenberg A.J."/>
            <person name="Griffiths-Jones S."/>
            <person name="Gross S."/>
            <person name="Guigo R."/>
            <person name="Gustafson E.A."/>
            <person name="Haerty W."/>
            <person name="Hahn M.W."/>
            <person name="Halligan D.L."/>
            <person name="Halpern A.L."/>
            <person name="Halter G.M."/>
            <person name="Han M.V."/>
            <person name="Heger A."/>
            <person name="Hillier L."/>
            <person name="Hinrichs A.S."/>
            <person name="Holmes I."/>
            <person name="Hoskins R.A."/>
            <person name="Hubisz M.J."/>
            <person name="Hultmark D."/>
            <person name="Huntley M.A."/>
            <person name="Jaffe D.B."/>
            <person name="Jagadeeshan S."/>
            <person name="Jeck W.R."/>
            <person name="Johnson J."/>
            <person name="Jones C.D."/>
            <person name="Jordan W.C."/>
            <person name="Karpen G.H."/>
            <person name="Kataoka E."/>
            <person name="Keightley P.D."/>
            <person name="Kheradpour P."/>
            <person name="Kirkness E.F."/>
            <person name="Koerich L.B."/>
            <person name="Kristiansen K."/>
            <person name="Kudrna D."/>
            <person name="Kulathinal R.J."/>
            <person name="Kumar S."/>
            <person name="Kwok R."/>
            <person name="Lander E."/>
            <person name="Langley C.H."/>
            <person name="Lapoint R."/>
            <person name="Lazzaro B.P."/>
            <person name="Lee S.J."/>
            <person name="Levesque L."/>
            <person name="Li R."/>
            <person name="Lin C.F."/>
            <person name="Lin M.F."/>
            <person name="Lindblad-Toh K."/>
            <person name="Llopart A."/>
            <person name="Long M."/>
            <person name="Low L."/>
            <person name="Lozovsky E."/>
            <person name="Lu J."/>
            <person name="Luo M."/>
            <person name="Machado C.A."/>
            <person name="Makalowski W."/>
            <person name="Marzo M."/>
            <person name="Matsuda M."/>
            <person name="Matzkin L."/>
            <person name="McAllister B."/>
            <person name="McBride C.S."/>
            <person name="McKernan B."/>
            <person name="McKernan K."/>
            <person name="Mendez-Lago M."/>
            <person name="Minx P."/>
            <person name="Mollenhauer M.U."/>
            <person name="Montooth K."/>
            <person name="Mount S.M."/>
            <person name="Mu X."/>
            <person name="Myers E."/>
            <person name="Negre B."/>
            <person name="Newfeld S."/>
            <person name="Nielsen R."/>
            <person name="Noor M.A."/>
            <person name="O'Grady P."/>
            <person name="Pachter L."/>
            <person name="Papaceit M."/>
            <person name="Parisi M.J."/>
            <person name="Parisi M."/>
            <person name="Parts L."/>
            <person name="Pedersen J.S."/>
            <person name="Pesole G."/>
            <person name="Phillippy A.M."/>
            <person name="Ponting C.P."/>
            <person name="Pop M."/>
            <person name="Porcelli D."/>
            <person name="Powell J.R."/>
            <person name="Prohaska S."/>
            <person name="Pruitt K."/>
            <person name="Puig M."/>
            <person name="Quesneville H."/>
            <person name="Ram K.R."/>
            <person name="Rand D."/>
            <person name="Rasmussen M.D."/>
            <person name="Reed L.K."/>
            <person name="Reenan R."/>
            <person name="Reily A."/>
            <person name="Remington K.A."/>
            <person name="Rieger T.T."/>
            <person name="Ritchie M.G."/>
            <person name="Robin C."/>
            <person name="Rogers Y.H."/>
            <person name="Rohde C."/>
            <person name="Rozas J."/>
            <person name="Rubenfield M.J."/>
            <person name="Ruiz A."/>
            <person name="Russo S."/>
            <person name="Salzberg S.L."/>
            <person name="Sanchez-Gracia A."/>
            <person name="Saranga D.J."/>
            <person name="Sato H."/>
            <person name="Schaeffer S.W."/>
            <person name="Schatz M.C."/>
            <person name="Schlenke T."/>
            <person name="Schwartz R."/>
            <person name="Segarra C."/>
            <person name="Singh R.S."/>
            <person name="Sirot L."/>
            <person name="Sirota M."/>
            <person name="Sisneros N.B."/>
            <person name="Smith C.D."/>
            <person name="Smith T.F."/>
            <person name="Spieth J."/>
            <person name="Stage D.E."/>
            <person name="Stark A."/>
            <person name="Stephan W."/>
            <person name="Strausberg R.L."/>
            <person name="Strempel S."/>
            <person name="Sturgill D."/>
            <person name="Sutton G."/>
            <person name="Sutton G.G."/>
            <person name="Tao W."/>
            <person name="Teichmann S."/>
            <person name="Tobari Y.N."/>
            <person name="Tomimura Y."/>
            <person name="Tsolas J.M."/>
            <person name="Valente V.L."/>
            <person name="Venter E."/>
            <person name="Venter J.C."/>
            <person name="Vicario S."/>
            <person name="Vieira F.G."/>
            <person name="Vilella A.J."/>
            <person name="Villasante A."/>
            <person name="Walenz B."/>
            <person name="Wang J."/>
            <person name="Wasserman M."/>
            <person name="Watts T."/>
            <person name="Wilson D."/>
            <person name="Wilson R.K."/>
            <person name="Wing R.A."/>
            <person name="Wolfner M.F."/>
            <person name="Wong A."/>
            <person name="Wong G.K."/>
            <person name="Wu C.I."/>
            <person name="Wu G."/>
            <person name="Yamamoto D."/>
            <person name="Yang H.P."/>
            <person name="Yang S.P."/>
            <person name="Yorke J.A."/>
            <person name="Yoshida K."/>
            <person name="Zdobnov E."/>
            <person name="Zhang P."/>
            <person name="Zhang Y."/>
            <person name="Zimin A.V."/>
            <person name="Baldwin J."/>
            <person name="Abdouelleil A."/>
            <person name="Abdulkadir J."/>
            <person name="Abebe A."/>
            <person name="Abera B."/>
            <person name="Abreu J."/>
            <person name="Acer S.C."/>
            <person name="Aftuck L."/>
            <person name="Alexander A."/>
            <person name="An P."/>
            <person name="Anderson E."/>
            <person name="Anderson S."/>
            <person name="Arachi H."/>
            <person name="Azer M."/>
            <person name="Bachantsang P."/>
            <person name="Barry A."/>
            <person name="Bayul T."/>
            <person name="Berlin A."/>
            <person name="Bessette D."/>
            <person name="Bloom T."/>
            <person name="Blye J."/>
            <person name="Boguslavskiy L."/>
            <person name="Bonnet C."/>
            <person name="Boukhgalter B."/>
            <person name="Bourzgui I."/>
            <person name="Brown A."/>
            <person name="Cahill P."/>
            <person name="Channer S."/>
            <person name="Cheshatsang Y."/>
            <person name="Chuda L."/>
            <person name="Citroen M."/>
            <person name="Collymore A."/>
            <person name="Cooke P."/>
            <person name="Costello M."/>
            <person name="D'Aco K."/>
            <person name="Daza R."/>
            <person name="De Haan G."/>
            <person name="DeGray S."/>
            <person name="DeMaso C."/>
            <person name="Dhargay N."/>
            <person name="Dooley K."/>
            <person name="Dooley E."/>
            <person name="Doricent M."/>
            <person name="Dorje P."/>
            <person name="Dorjee K."/>
            <person name="Dupes A."/>
            <person name="Elong R."/>
            <person name="Falk J."/>
            <person name="Farina A."/>
            <person name="Faro S."/>
            <person name="Ferguson D."/>
            <person name="Fisher S."/>
            <person name="Foley C.D."/>
            <person name="Franke A."/>
            <person name="Friedrich D."/>
            <person name="Gadbois L."/>
            <person name="Gearin G."/>
            <person name="Gearin C.R."/>
            <person name="Giannoukos G."/>
            <person name="Goode T."/>
            <person name="Graham J."/>
            <person name="Grandbois E."/>
            <person name="Grewal S."/>
            <person name="Gyaltsen K."/>
            <person name="Hafez N."/>
            <person name="Hagos B."/>
            <person name="Hall J."/>
            <person name="Henson C."/>
            <person name="Hollinger A."/>
            <person name="Honan T."/>
            <person name="Huard M.D."/>
            <person name="Hughes L."/>
            <person name="Hurhula B."/>
            <person name="Husby M.E."/>
            <person name="Kamat A."/>
            <person name="Kanga B."/>
            <person name="Kashin S."/>
            <person name="Khazanovich D."/>
            <person name="Kisner P."/>
            <person name="Lance K."/>
            <person name="Lara M."/>
            <person name="Lee W."/>
            <person name="Lennon N."/>
            <person name="Letendre F."/>
            <person name="LeVine R."/>
            <person name="Lipovsky A."/>
            <person name="Liu X."/>
            <person name="Liu J."/>
            <person name="Liu S."/>
            <person name="Lokyitsang T."/>
            <person name="Lokyitsang Y."/>
            <person name="Lubonja R."/>
            <person name="Lui A."/>
            <person name="MacDonald P."/>
            <person name="Magnisalis V."/>
            <person name="Maru K."/>
            <person name="Matthews C."/>
            <person name="McCusker W."/>
            <person name="McDonough S."/>
            <person name="Mehta T."/>
            <person name="Meldrim J."/>
            <person name="Meneus L."/>
            <person name="Mihai O."/>
            <person name="Mihalev A."/>
            <person name="Mihova T."/>
            <person name="Mittelman R."/>
            <person name="Mlenga V."/>
            <person name="Montmayeur A."/>
            <person name="Mulrain L."/>
            <person name="Navidi A."/>
            <person name="Naylor J."/>
            <person name="Negash T."/>
            <person name="Nguyen T."/>
            <person name="Nguyen N."/>
            <person name="Nicol R."/>
            <person name="Norbu C."/>
            <person name="Norbu N."/>
            <person name="Novod N."/>
            <person name="O'Neill B."/>
            <person name="Osman S."/>
            <person name="Markiewicz E."/>
            <person name="Oyono O.L."/>
            <person name="Patti C."/>
            <person name="Phunkhang P."/>
            <person name="Pierre F."/>
            <person name="Priest M."/>
            <person name="Raghuraman S."/>
            <person name="Rege F."/>
            <person name="Reyes R."/>
            <person name="Rise C."/>
            <person name="Rogov P."/>
            <person name="Ross K."/>
            <person name="Ryan E."/>
            <person name="Settipalli S."/>
            <person name="Shea T."/>
            <person name="Sherpa N."/>
            <person name="Shi L."/>
            <person name="Shih D."/>
            <person name="Sparrow T."/>
            <person name="Spaulding J."/>
            <person name="Stalker J."/>
            <person name="Stange-Thomann N."/>
            <person name="Stavropoulos S."/>
            <person name="Stone C."/>
            <person name="Strader C."/>
            <person name="Tesfaye S."/>
            <person name="Thomson T."/>
            <person name="Thoulutsang Y."/>
            <person name="Thoulutsang D."/>
            <person name="Topham K."/>
            <person name="Topping I."/>
            <person name="Tsamla T."/>
            <person name="Vassiliev H."/>
            <person name="Vo A."/>
            <person name="Wangchuk T."/>
            <person name="Wangdi T."/>
            <person name="Weiand M."/>
            <person name="Wilkinson J."/>
            <person name="Wilson A."/>
            <person name="Yadav S."/>
            <person name="Young G."/>
            <person name="Yu Q."/>
            <person name="Zembek L."/>
            <person name="Zhong D."/>
            <person name="Zimmer A."/>
            <person name="Zwirko Z."/>
            <person name="Jaffe D.B."/>
            <person name="Alvarez P."/>
            <person name="Brockman W."/>
            <person name="Butler J."/>
            <person name="Chin C."/>
            <person name="Gnerre S."/>
            <person name="Grabherr M."/>
            <person name="Kleber M."/>
            <person name="Mauceli E."/>
            <person name="MacCallum I."/>
        </authorList>
    </citation>
    <scope>NUCLEOTIDE SEQUENCE [LARGE SCALE GENOMIC DNA]</scope>
    <source>
        <strain evidence="16">Tucson 15287-2541.00</strain>
    </source>
</reference>
<dbReference type="eggNOG" id="KOG0246">
    <property type="taxonomic scope" value="Eukaryota"/>
</dbReference>
<evidence type="ECO:0000256" key="11">
    <source>
        <dbReference type="PROSITE-ProRule" id="PRU00283"/>
    </source>
</evidence>
<keyword evidence="7" id="KW-0175">Coiled coil</keyword>
<dbReference type="InterPro" id="IPR027640">
    <property type="entry name" value="Kinesin-like_fam"/>
</dbReference>
<dbReference type="Proteomes" id="UP000001070">
    <property type="component" value="Unassembled WGS sequence"/>
</dbReference>
<feature type="binding site" evidence="11">
    <location>
        <begin position="568"/>
        <end position="575"/>
    </location>
    <ligand>
        <name>ATP</name>
        <dbReference type="ChEBI" id="CHEBI:30616"/>
    </ligand>
</feature>
<evidence type="ECO:0000313" key="15">
    <source>
        <dbReference type="EMBL" id="EDW04990.1"/>
    </source>
</evidence>
<dbReference type="InterPro" id="IPR054473">
    <property type="entry name" value="KIF2A-like_N"/>
</dbReference>
<accession>B4K0Y7</accession>
<organism evidence="16">
    <name type="scientific">Drosophila grimshawi</name>
    <name type="common">Hawaiian fruit fly</name>
    <name type="synonym">Idiomyia grimshawi</name>
    <dbReference type="NCBI Taxonomy" id="7222"/>
    <lineage>
        <taxon>Eukaryota</taxon>
        <taxon>Metazoa</taxon>
        <taxon>Ecdysozoa</taxon>
        <taxon>Arthropoda</taxon>
        <taxon>Hexapoda</taxon>
        <taxon>Insecta</taxon>
        <taxon>Pterygota</taxon>
        <taxon>Neoptera</taxon>
        <taxon>Endopterygota</taxon>
        <taxon>Diptera</taxon>
        <taxon>Brachycera</taxon>
        <taxon>Muscomorpha</taxon>
        <taxon>Ephydroidea</taxon>
        <taxon>Drosophilidae</taxon>
        <taxon>Drosophila</taxon>
        <taxon>Hawaiian Drosophila</taxon>
    </lineage>
</organism>
<dbReference type="FunCoup" id="B4K0Y7">
    <property type="interactions" value="43"/>
</dbReference>
<dbReference type="HOGENOM" id="CLU_303974_0_0_1"/>
<sequence>YLDLSGNQQLQVDEQQLKVCQTQSQRVWSLVDVSGNNRAALPTSTRRPPVEFNKSPYKTKAIPWSSGFAESPGNLRKLLVSQLRAGHYNNTDEALFGMFESESDVRLAQRMTQLVPSLLKQEQTLKESPLNDYLKYTLLSAQRQCGGCLSSATLFHLLRQPAKVRALKSKRYVLRLVHIGYFDAYLVRRTTHLRLTESESHCDSHKRAQTQTLPDPQLLEITLSNDDEYLVLGNDQLWSVMDIGRAAREIRKEENALLAAKRLLEIAQSFGATANLSVIVIRFSHLSTDVDHLIRELKQSTQVSCRYMEKLTIGDKINIRRSDGCIQTAIVGLKSIDRQIVTVEWTEGSKCKGKEIPWSVVVELNAYLVKEEPQPMETKPELPKSEAKPNYSMYSKKVNSPYKKSQCVGNRREVVAAKQEPVKQTVKPPAPRKEKYELMLKDPGNPNWEVALMVRTYRDQLVLNPLRQLSSRAARVQQITVCVRKRPMSQQEVNAKSVDNISVPSRDTLIVHELRHRVDLTKVLEHHKFRFDCTFDEKCSNALVYDHTARPLIRTMFEGGNATCFAYGQTGSGKTHTMGGKFAGKKQDCSTGIYAMAARDVFAELATPKYHQLGANVICSYFEIYGNKVCDLLVKSKPVLSVLEDGSQQVVICGLTKVPVASETDVLGLIELGNRARTSGKTSVNMKSSRSHAVFQMGLIMPDQCEPCGKCSFVDLAGNERGSDTQSSSLQTRREGAEINKSLLSLKECIRALRRRSSHLPFRGSKLTQVLRDSFIGGDQNKLCMIAMITPGMSSVENTLNTLRYADRVKELLTKEENSPDTECNKETSINNDEFEPSEESSCYFDTESDEPGGDHNSNSRQISNDIKCDSNLVINDADNDSDSDSDSDHNLDVDVDAETAKIVKQHEILFKCLDCFKDNFGDVLKGSSTAHTNNRRLSQLLLNVEPKLFQLQALVKQTHTMVTIYNLKRCAGSTQNEG</sequence>
<dbReference type="FunFam" id="3.40.850.10:FF:000012">
    <property type="entry name" value="Kinesin-like protein"/>
    <property type="match status" value="1"/>
</dbReference>
<evidence type="ECO:0000256" key="10">
    <source>
        <dbReference type="ARBA" id="ARBA00061030"/>
    </source>
</evidence>
<dbReference type="PANTHER" id="PTHR47971">
    <property type="entry name" value="KINESIN-RELATED PROTEIN 6"/>
    <property type="match status" value="1"/>
</dbReference>
<dbReference type="InterPro" id="IPR001752">
    <property type="entry name" value="Kinesin_motor_dom"/>
</dbReference>
<protein>
    <submittedName>
        <fullName evidence="15">GH23632</fullName>
    </submittedName>
</protein>
<dbReference type="GO" id="GO:0007019">
    <property type="term" value="P:microtubule depolymerization"/>
    <property type="evidence" value="ECO:0007669"/>
    <property type="project" value="TreeGrafter"/>
</dbReference>
<dbReference type="Gene3D" id="3.40.850.10">
    <property type="entry name" value="Kinesin motor domain"/>
    <property type="match status" value="1"/>
</dbReference>
<dbReference type="Pfam" id="PF22923">
    <property type="entry name" value="KIF2A-like_1st"/>
    <property type="match status" value="1"/>
</dbReference>
<evidence type="ECO:0000256" key="12">
    <source>
        <dbReference type="SAM" id="MobiDB-lite"/>
    </source>
</evidence>
<name>B4K0Y7_DROGR</name>
<evidence type="ECO:0000259" key="14">
    <source>
        <dbReference type="PROSITE" id="PS51746"/>
    </source>
</evidence>
<evidence type="ECO:0000256" key="4">
    <source>
        <dbReference type="ARBA" id="ARBA00022741"/>
    </source>
</evidence>
<evidence type="ECO:0000313" key="16">
    <source>
        <dbReference type="Proteomes" id="UP000001070"/>
    </source>
</evidence>
<dbReference type="STRING" id="7222.B4K0Y7"/>
<keyword evidence="4 11" id="KW-0547">Nucleotide-binding</keyword>
<dbReference type="GO" id="GO:0007059">
    <property type="term" value="P:chromosome segregation"/>
    <property type="evidence" value="ECO:0007669"/>
    <property type="project" value="UniProtKB-KW"/>
</dbReference>
<dbReference type="SMR" id="B4K0Y7"/>
<dbReference type="SMART" id="SM00129">
    <property type="entry name" value="KISc"/>
    <property type="match status" value="1"/>
</dbReference>
<evidence type="ECO:0000256" key="1">
    <source>
        <dbReference type="ARBA" id="ARBA00004647"/>
    </source>
</evidence>
<dbReference type="PROSITE" id="PS51746">
    <property type="entry name" value="PPM_2"/>
    <property type="match status" value="1"/>
</dbReference>
<feature type="domain" description="PPM-type phosphatase" evidence="14">
    <location>
        <begin position="65"/>
        <end position="283"/>
    </location>
</feature>
<dbReference type="GO" id="GO:0003777">
    <property type="term" value="F:microtubule motor activity"/>
    <property type="evidence" value="ECO:0007669"/>
    <property type="project" value="InterPro"/>
</dbReference>
<dbReference type="Pfam" id="PF00225">
    <property type="entry name" value="Kinesin"/>
    <property type="match status" value="1"/>
</dbReference>
<dbReference type="PANTHER" id="PTHR47971:SF8">
    <property type="entry name" value="KINESIN-LIKE PROTEIN"/>
    <property type="match status" value="1"/>
</dbReference>
<feature type="compositionally biased region" description="Basic and acidic residues" evidence="12">
    <location>
        <begin position="814"/>
        <end position="826"/>
    </location>
</feature>
<evidence type="ECO:0000256" key="2">
    <source>
        <dbReference type="ARBA" id="ARBA00022490"/>
    </source>
</evidence>
<comment type="similarity">
    <text evidence="10">Belongs to the TRAFAC class myosin-kinesin ATPase superfamily. Kinesin family. KIN-13 subfamily.</text>
</comment>
<dbReference type="GO" id="GO:0008017">
    <property type="term" value="F:microtubule binding"/>
    <property type="evidence" value="ECO:0007669"/>
    <property type="project" value="InterPro"/>
</dbReference>
<gene>
    <name evidence="15" type="primary">Dgri\GH23632</name>
    <name evidence="15" type="ORF">Dgri_GH23632</name>
</gene>
<dbReference type="PRINTS" id="PR00380">
    <property type="entry name" value="KINESINHEAVY"/>
</dbReference>
<feature type="region of interest" description="Disordered" evidence="12">
    <location>
        <begin position="814"/>
        <end position="864"/>
    </location>
</feature>
<dbReference type="AlphaFoldDB" id="B4K0Y7"/>
<dbReference type="OrthoDB" id="3176171at2759"/>
<dbReference type="CDD" id="cd01367">
    <property type="entry name" value="KISc_KIF2_like"/>
    <property type="match status" value="1"/>
</dbReference>
<dbReference type="GO" id="GO:0005524">
    <property type="term" value="F:ATP binding"/>
    <property type="evidence" value="ECO:0007669"/>
    <property type="project" value="UniProtKB-UniRule"/>
</dbReference>
<dbReference type="EMBL" id="CH916639">
    <property type="protein sequence ID" value="EDW04990.1"/>
    <property type="molecule type" value="Genomic_DNA"/>
</dbReference>
<dbReference type="PhylomeDB" id="B4K0Y7"/>
<keyword evidence="5" id="KW-0159">Chromosome partition</keyword>
<comment type="subcellular location">
    <subcellularLocation>
        <location evidence="1">Cytoplasm</location>
        <location evidence="1">Cytoskeleton</location>
        <location evidence="1">Spindle pole</location>
    </subcellularLocation>
</comment>
<dbReference type="InParanoid" id="B4K0Y7"/>
<keyword evidence="3" id="KW-0493">Microtubule</keyword>
<keyword evidence="6 11" id="KW-0067">ATP-binding</keyword>
<dbReference type="Gene3D" id="3.60.40.10">
    <property type="entry name" value="PPM-type phosphatase domain"/>
    <property type="match status" value="1"/>
</dbReference>
<evidence type="ECO:0000256" key="6">
    <source>
        <dbReference type="ARBA" id="ARBA00022840"/>
    </source>
</evidence>
<evidence type="ECO:0000256" key="5">
    <source>
        <dbReference type="ARBA" id="ARBA00022829"/>
    </source>
</evidence>
<dbReference type="InterPro" id="IPR036961">
    <property type="entry name" value="Kinesin_motor_dom_sf"/>
</dbReference>
<dbReference type="GO" id="GO:0000922">
    <property type="term" value="C:spindle pole"/>
    <property type="evidence" value="ECO:0007669"/>
    <property type="project" value="UniProtKB-SubCell"/>
</dbReference>
<dbReference type="Pfam" id="PF00481">
    <property type="entry name" value="PP2C"/>
    <property type="match status" value="1"/>
</dbReference>
<keyword evidence="8 11" id="KW-0505">Motor protein</keyword>
<dbReference type="SUPFAM" id="SSF52540">
    <property type="entry name" value="P-loop containing nucleoside triphosphate hydrolases"/>
    <property type="match status" value="1"/>
</dbReference>
<dbReference type="GO" id="GO:0005828">
    <property type="term" value="C:kinetochore microtubule"/>
    <property type="evidence" value="ECO:0007669"/>
    <property type="project" value="UniProtKB-ARBA"/>
</dbReference>
<evidence type="ECO:0000256" key="9">
    <source>
        <dbReference type="ARBA" id="ARBA00023212"/>
    </source>
</evidence>
<dbReference type="GO" id="GO:0007018">
    <property type="term" value="P:microtubule-based movement"/>
    <property type="evidence" value="ECO:0007669"/>
    <property type="project" value="InterPro"/>
</dbReference>
<keyword evidence="16" id="KW-1185">Reference proteome</keyword>
<evidence type="ECO:0000259" key="13">
    <source>
        <dbReference type="PROSITE" id="PS50067"/>
    </source>
</evidence>
<evidence type="ECO:0000256" key="7">
    <source>
        <dbReference type="ARBA" id="ARBA00023054"/>
    </source>
</evidence>
<dbReference type="SUPFAM" id="SSF81606">
    <property type="entry name" value="PP2C-like"/>
    <property type="match status" value="1"/>
</dbReference>
<evidence type="ECO:0000256" key="3">
    <source>
        <dbReference type="ARBA" id="ARBA00022701"/>
    </source>
</evidence>
<feature type="domain" description="Kinesin motor" evidence="13">
    <location>
        <begin position="478"/>
        <end position="812"/>
    </location>
</feature>
<evidence type="ECO:0000256" key="8">
    <source>
        <dbReference type="ARBA" id="ARBA00023175"/>
    </source>
</evidence>
<keyword evidence="9" id="KW-0206">Cytoskeleton</keyword>
<feature type="non-terminal residue" evidence="15">
    <location>
        <position position="1"/>
    </location>
</feature>
<dbReference type="InterPro" id="IPR036457">
    <property type="entry name" value="PPM-type-like_dom_sf"/>
</dbReference>
<proteinExistence type="inferred from homology"/>